<feature type="region of interest" description="Disordered" evidence="1">
    <location>
        <begin position="33"/>
        <end position="61"/>
    </location>
</feature>
<evidence type="ECO:0000313" key="2">
    <source>
        <dbReference type="EMBL" id="PTQ43437.1"/>
    </source>
</evidence>
<protein>
    <submittedName>
        <fullName evidence="2">Uncharacterized protein</fullName>
    </submittedName>
</protein>
<keyword evidence="3" id="KW-1185">Reference proteome</keyword>
<dbReference type="EMBL" id="KZ772697">
    <property type="protein sequence ID" value="PTQ43437.1"/>
    <property type="molecule type" value="Genomic_DNA"/>
</dbReference>
<gene>
    <name evidence="2" type="ORF">MARPO_0025s0119</name>
</gene>
<accession>A0A2R6XBI0</accession>
<organism evidence="2 3">
    <name type="scientific">Marchantia polymorpha</name>
    <name type="common">Common liverwort</name>
    <name type="synonym">Marchantia aquatica</name>
    <dbReference type="NCBI Taxonomy" id="3197"/>
    <lineage>
        <taxon>Eukaryota</taxon>
        <taxon>Viridiplantae</taxon>
        <taxon>Streptophyta</taxon>
        <taxon>Embryophyta</taxon>
        <taxon>Marchantiophyta</taxon>
        <taxon>Marchantiopsida</taxon>
        <taxon>Marchantiidae</taxon>
        <taxon>Marchantiales</taxon>
        <taxon>Marchantiaceae</taxon>
        <taxon>Marchantia</taxon>
    </lineage>
</organism>
<evidence type="ECO:0000256" key="1">
    <source>
        <dbReference type="SAM" id="MobiDB-lite"/>
    </source>
</evidence>
<evidence type="ECO:0000313" key="3">
    <source>
        <dbReference type="Proteomes" id="UP000244005"/>
    </source>
</evidence>
<name>A0A2R6XBI0_MARPO</name>
<reference evidence="3" key="1">
    <citation type="journal article" date="2017" name="Cell">
        <title>Insights into land plant evolution garnered from the Marchantia polymorpha genome.</title>
        <authorList>
            <person name="Bowman J.L."/>
            <person name="Kohchi T."/>
            <person name="Yamato K.T."/>
            <person name="Jenkins J."/>
            <person name="Shu S."/>
            <person name="Ishizaki K."/>
            <person name="Yamaoka S."/>
            <person name="Nishihama R."/>
            <person name="Nakamura Y."/>
            <person name="Berger F."/>
            <person name="Adam C."/>
            <person name="Aki S.S."/>
            <person name="Althoff F."/>
            <person name="Araki T."/>
            <person name="Arteaga-Vazquez M.A."/>
            <person name="Balasubrmanian S."/>
            <person name="Barry K."/>
            <person name="Bauer D."/>
            <person name="Boehm C.R."/>
            <person name="Briginshaw L."/>
            <person name="Caballero-Perez J."/>
            <person name="Catarino B."/>
            <person name="Chen F."/>
            <person name="Chiyoda S."/>
            <person name="Chovatia M."/>
            <person name="Davies K.M."/>
            <person name="Delmans M."/>
            <person name="Demura T."/>
            <person name="Dierschke T."/>
            <person name="Dolan L."/>
            <person name="Dorantes-Acosta A.E."/>
            <person name="Eklund D.M."/>
            <person name="Florent S.N."/>
            <person name="Flores-Sandoval E."/>
            <person name="Fujiyama A."/>
            <person name="Fukuzawa H."/>
            <person name="Galik B."/>
            <person name="Grimanelli D."/>
            <person name="Grimwood J."/>
            <person name="Grossniklaus U."/>
            <person name="Hamada T."/>
            <person name="Haseloff J."/>
            <person name="Hetherington A.J."/>
            <person name="Higo A."/>
            <person name="Hirakawa Y."/>
            <person name="Hundley H.N."/>
            <person name="Ikeda Y."/>
            <person name="Inoue K."/>
            <person name="Inoue S.I."/>
            <person name="Ishida S."/>
            <person name="Jia Q."/>
            <person name="Kakita M."/>
            <person name="Kanazawa T."/>
            <person name="Kawai Y."/>
            <person name="Kawashima T."/>
            <person name="Kennedy M."/>
            <person name="Kinose K."/>
            <person name="Kinoshita T."/>
            <person name="Kohara Y."/>
            <person name="Koide E."/>
            <person name="Komatsu K."/>
            <person name="Kopischke S."/>
            <person name="Kubo M."/>
            <person name="Kyozuka J."/>
            <person name="Lagercrantz U."/>
            <person name="Lin S.S."/>
            <person name="Lindquist E."/>
            <person name="Lipzen A.M."/>
            <person name="Lu C.W."/>
            <person name="De Luna E."/>
            <person name="Martienssen R.A."/>
            <person name="Minamino N."/>
            <person name="Mizutani M."/>
            <person name="Mizutani M."/>
            <person name="Mochizuki N."/>
            <person name="Monte I."/>
            <person name="Mosher R."/>
            <person name="Nagasaki H."/>
            <person name="Nakagami H."/>
            <person name="Naramoto S."/>
            <person name="Nishitani K."/>
            <person name="Ohtani M."/>
            <person name="Okamoto T."/>
            <person name="Okumura M."/>
            <person name="Phillips J."/>
            <person name="Pollak B."/>
            <person name="Reinders A."/>
            <person name="Rovekamp M."/>
            <person name="Sano R."/>
            <person name="Sawa S."/>
            <person name="Schmid M.W."/>
            <person name="Shirakawa M."/>
            <person name="Solano R."/>
            <person name="Spunde A."/>
            <person name="Suetsugu N."/>
            <person name="Sugano S."/>
            <person name="Sugiyama A."/>
            <person name="Sun R."/>
            <person name="Suzuki Y."/>
            <person name="Takenaka M."/>
            <person name="Takezawa D."/>
            <person name="Tomogane H."/>
            <person name="Tsuzuki M."/>
            <person name="Ueda T."/>
            <person name="Umeda M."/>
            <person name="Ward J.M."/>
            <person name="Watanabe Y."/>
            <person name="Yazaki K."/>
            <person name="Yokoyama R."/>
            <person name="Yoshitake Y."/>
            <person name="Yotsui I."/>
            <person name="Zachgo S."/>
            <person name="Schmutz J."/>
        </authorList>
    </citation>
    <scope>NUCLEOTIDE SEQUENCE [LARGE SCALE GENOMIC DNA]</scope>
    <source>
        <strain evidence="3">Tak-1</strain>
    </source>
</reference>
<sequence>MCAPQSCPTTNNLQRRHCILHVLISAKTQYLSSRSSFTRTKRPKIRKTKEEKRRSRTRGKKAIRHMDTENSRPYPHRMIPQSTTLRSPLSTATTQESWAVCALVGAGSGFGAVRDTSTGRLPPRVLGLTTSPRPQPVSGDRRPASLLYTLVRGRGEEEEEEDSALKSFRPVRQDQPRLGRRRPMRAWQVFGCVGRAQNSGRIIPWWISCTMIESNENDRGWGGGRWSMFLIRICTTFHDSEWGWTGMGWTGALVGAGNHFGFRSCNSLESRTVNHCLDSLLSARVGGR</sequence>
<dbReference type="Proteomes" id="UP000244005">
    <property type="component" value="Unassembled WGS sequence"/>
</dbReference>
<proteinExistence type="predicted"/>
<feature type="region of interest" description="Disordered" evidence="1">
    <location>
        <begin position="121"/>
        <end position="141"/>
    </location>
</feature>
<dbReference type="AlphaFoldDB" id="A0A2R6XBI0"/>